<dbReference type="InterPro" id="IPR049625">
    <property type="entry name" value="Glyco_transf_61_cat"/>
</dbReference>
<dbReference type="InterPro" id="IPR007657">
    <property type="entry name" value="Glycosyltransferase_61"/>
</dbReference>
<evidence type="ECO:0000256" key="5">
    <source>
        <dbReference type="SAM" id="MobiDB-lite"/>
    </source>
</evidence>
<feature type="region of interest" description="Disordered" evidence="5">
    <location>
        <begin position="46"/>
        <end position="74"/>
    </location>
</feature>
<evidence type="ECO:0000256" key="3">
    <source>
        <dbReference type="ARBA" id="ARBA00022679"/>
    </source>
</evidence>
<evidence type="ECO:0000256" key="2">
    <source>
        <dbReference type="ARBA" id="ARBA00022676"/>
    </source>
</evidence>
<organism evidence="7 8">
    <name type="scientific">Morus notabilis</name>
    <dbReference type="NCBI Taxonomy" id="981085"/>
    <lineage>
        <taxon>Eukaryota</taxon>
        <taxon>Viridiplantae</taxon>
        <taxon>Streptophyta</taxon>
        <taxon>Embryophyta</taxon>
        <taxon>Tracheophyta</taxon>
        <taxon>Spermatophyta</taxon>
        <taxon>Magnoliopsida</taxon>
        <taxon>eudicotyledons</taxon>
        <taxon>Gunneridae</taxon>
        <taxon>Pentapetalae</taxon>
        <taxon>rosids</taxon>
        <taxon>fabids</taxon>
        <taxon>Rosales</taxon>
        <taxon>Moraceae</taxon>
        <taxon>Moreae</taxon>
        <taxon>Morus</taxon>
    </lineage>
</organism>
<proteinExistence type="predicted"/>
<name>W9RCN7_9ROSA</name>
<dbReference type="EMBL" id="KE344507">
    <property type="protein sequence ID" value="EXB65065.1"/>
    <property type="molecule type" value="Genomic_DNA"/>
</dbReference>
<keyword evidence="8" id="KW-1185">Reference proteome</keyword>
<accession>W9RCN7</accession>
<keyword evidence="4" id="KW-0325">Glycoprotein</keyword>
<evidence type="ECO:0000313" key="7">
    <source>
        <dbReference type="EMBL" id="EXB65065.1"/>
    </source>
</evidence>
<sequence>MAAMKKRDSAAIVISMVLLLPYFVIQIKFFSNSKLNVSVADHSTKSLQESKHLEAKTISSSRDPQQNRPLYSSHRNRRIVCNRSHDSYDTCDVNGPTVLDPTTSTFFLTDPSGPTVVEKIRPYPRKFENSTQSRIKELTLVSGPKGPPCQVQHNAPALVFSAGGYTGNFFHEFGDGIIPLYITINTLFNNRRQDVVLVISKSRDWWVHKYSEVLQSLSKHPIINLDNDTVSHCFPYARLGLISHGFMTINPNLLPNPKSLIQFRDFLDKSYSQKPISKSSIPNPSKTRPRLVLVSRTGNVGRVLLNQEEVRKEAERLGFDVVVFDPSPSTPLGSAYDLINSSHAMVGVHGAALTHLLFLRPGSTFIQVVPLGVGWLAEVCFGKPAREMGLAYAEYRIIAEESSLVEKYGRDEMVIRDPVGWRGKGWSNEVMNVYLKEQNVRLNLDRFRGYLKEAYRKSRKFMKKEG</sequence>
<evidence type="ECO:0000259" key="6">
    <source>
        <dbReference type="Pfam" id="PF04577"/>
    </source>
</evidence>
<feature type="domain" description="Glycosyltransferase 61 catalytic" evidence="6">
    <location>
        <begin position="262"/>
        <end position="366"/>
    </location>
</feature>
<feature type="compositionally biased region" description="Basic and acidic residues" evidence="5">
    <location>
        <begin position="46"/>
        <end position="55"/>
    </location>
</feature>
<gene>
    <name evidence="7" type="ORF">L484_004241</name>
</gene>
<dbReference type="eggNOG" id="KOG4698">
    <property type="taxonomic scope" value="Eukaryota"/>
</dbReference>
<dbReference type="OrthoDB" id="529273at2759"/>
<dbReference type="AlphaFoldDB" id="W9RCN7"/>
<feature type="compositionally biased region" description="Polar residues" evidence="5">
    <location>
        <begin position="57"/>
        <end position="70"/>
    </location>
</feature>
<evidence type="ECO:0000256" key="1">
    <source>
        <dbReference type="ARBA" id="ARBA00004323"/>
    </source>
</evidence>
<dbReference type="Pfam" id="PF04577">
    <property type="entry name" value="Glyco_transf_61"/>
    <property type="match status" value="1"/>
</dbReference>
<dbReference type="STRING" id="981085.W9RCN7"/>
<dbReference type="Proteomes" id="UP000030645">
    <property type="component" value="Unassembled WGS sequence"/>
</dbReference>
<evidence type="ECO:0000256" key="4">
    <source>
        <dbReference type="ARBA" id="ARBA00023180"/>
    </source>
</evidence>
<dbReference type="GO" id="GO:0000139">
    <property type="term" value="C:Golgi membrane"/>
    <property type="evidence" value="ECO:0007669"/>
    <property type="project" value="UniProtKB-SubCell"/>
</dbReference>
<keyword evidence="2" id="KW-0328">Glycosyltransferase</keyword>
<dbReference type="PANTHER" id="PTHR20961">
    <property type="entry name" value="GLYCOSYLTRANSFERASE"/>
    <property type="match status" value="1"/>
</dbReference>
<dbReference type="GO" id="GO:0016763">
    <property type="term" value="F:pentosyltransferase activity"/>
    <property type="evidence" value="ECO:0007669"/>
    <property type="project" value="UniProtKB-ARBA"/>
</dbReference>
<protein>
    <recommendedName>
        <fullName evidence="6">Glycosyltransferase 61 catalytic domain-containing protein</fullName>
    </recommendedName>
</protein>
<dbReference type="PANTHER" id="PTHR20961:SF98">
    <property type="entry name" value="GLYCOSYLTRANSFERASE"/>
    <property type="match status" value="1"/>
</dbReference>
<keyword evidence="3" id="KW-0808">Transferase</keyword>
<reference evidence="8" key="1">
    <citation type="submission" date="2013-01" db="EMBL/GenBank/DDBJ databases">
        <title>Draft Genome Sequence of a Mulberry Tree, Morus notabilis C.K. Schneid.</title>
        <authorList>
            <person name="He N."/>
            <person name="Zhao S."/>
        </authorList>
    </citation>
    <scope>NUCLEOTIDE SEQUENCE</scope>
</reference>
<dbReference type="KEGG" id="mnt:21387744"/>
<comment type="subcellular location">
    <subcellularLocation>
        <location evidence="1">Golgi apparatus membrane</location>
        <topology evidence="1">Single-pass type II membrane protein</topology>
    </subcellularLocation>
</comment>
<evidence type="ECO:0000313" key="8">
    <source>
        <dbReference type="Proteomes" id="UP000030645"/>
    </source>
</evidence>